<evidence type="ECO:0000313" key="1">
    <source>
        <dbReference type="EMBL" id="KOG57681.1"/>
    </source>
</evidence>
<gene>
    <name evidence="1" type="ORF">ADK75_02780</name>
</gene>
<name>A0A0L8N4T2_STRVG</name>
<protein>
    <submittedName>
        <fullName evidence="1">Membrane protein</fullName>
    </submittedName>
</protein>
<proteinExistence type="predicted"/>
<comment type="caution">
    <text evidence="1">The sequence shown here is derived from an EMBL/GenBank/DDBJ whole genome shotgun (WGS) entry which is preliminary data.</text>
</comment>
<reference evidence="2" key="1">
    <citation type="submission" date="2015-07" db="EMBL/GenBank/DDBJ databases">
        <authorList>
            <consortium name="Consortium for Microbial Forensics and Genomics (microFORGE)"/>
            <person name="Knight B.M."/>
            <person name="Roberts D.P."/>
            <person name="Lin D."/>
            <person name="Hari K."/>
            <person name="Fletcher J."/>
            <person name="Melcher U."/>
            <person name="Blagden T."/>
            <person name="Winegar R.A."/>
        </authorList>
    </citation>
    <scope>NUCLEOTIDE SEQUENCE [LARGE SCALE GENOMIC DNA]</scope>
    <source>
        <strain evidence="2">NRRL B-1447</strain>
    </source>
</reference>
<organism evidence="1 2">
    <name type="scientific">Streptomyces virginiae</name>
    <name type="common">Streptomyces cinnamonensis</name>
    <dbReference type="NCBI Taxonomy" id="1961"/>
    <lineage>
        <taxon>Bacteria</taxon>
        <taxon>Bacillati</taxon>
        <taxon>Actinomycetota</taxon>
        <taxon>Actinomycetes</taxon>
        <taxon>Kitasatosporales</taxon>
        <taxon>Streptomycetaceae</taxon>
        <taxon>Streptomyces</taxon>
    </lineage>
</organism>
<dbReference type="EMBL" id="LGUV01000002">
    <property type="protein sequence ID" value="KOG57681.1"/>
    <property type="molecule type" value="Genomic_DNA"/>
</dbReference>
<dbReference type="OrthoDB" id="4331225at2"/>
<sequence length="271" mass="28525">MSISRTVTGGLLLCRAEPLAVRRPAHLLRVRLLLAPAGEWSVLVPEDKPWRDGRESVAEVLSGWGSALALGADWPVLSLWWEDGRTGFALSSGFRRTAAHAWDAAGHPDGEPGAMRALSARLGLDPVLDLADLERLTRADADPAVDGEGRLLALVALLTRAGLALPAGLAPGEPADRLRGAARVAPGVETVEWSGWRDAVRAELDAVEGSPLGPWIHGPRARLLGAAQVTAGAPLLAWAAHRRSPGWATAGAVLLAQGAAVLAYDRARARR</sequence>
<dbReference type="AlphaFoldDB" id="A0A0L8N4T2"/>
<dbReference type="PATRIC" id="fig|1961.12.peg.584"/>
<accession>A0A0L8N4T2</accession>
<evidence type="ECO:0000313" key="2">
    <source>
        <dbReference type="Proteomes" id="UP000037084"/>
    </source>
</evidence>
<dbReference type="Proteomes" id="UP000037084">
    <property type="component" value="Unassembled WGS sequence"/>
</dbReference>